<dbReference type="Pfam" id="PF07722">
    <property type="entry name" value="Peptidase_C26"/>
    <property type="match status" value="1"/>
</dbReference>
<dbReference type="InterPro" id="IPR011697">
    <property type="entry name" value="Peptidase_C26"/>
</dbReference>
<reference evidence="2" key="1">
    <citation type="journal article" date="2019" name="Int. J. Syst. Evol. Microbiol.">
        <title>The Global Catalogue of Microorganisms (GCM) 10K type strain sequencing project: providing services to taxonomists for standard genome sequencing and annotation.</title>
        <authorList>
            <consortium name="The Broad Institute Genomics Platform"/>
            <consortium name="The Broad Institute Genome Sequencing Center for Infectious Disease"/>
            <person name="Wu L."/>
            <person name="Ma J."/>
        </authorList>
    </citation>
    <scope>NUCLEOTIDE SEQUENCE [LARGE SCALE GENOMIC DNA]</scope>
    <source>
        <strain evidence="2">CCUG 63287</strain>
    </source>
</reference>
<dbReference type="SUPFAM" id="SSF52317">
    <property type="entry name" value="Class I glutamine amidotransferase-like"/>
    <property type="match status" value="1"/>
</dbReference>
<accession>A0ABV9JCK2</accession>
<sequence>MSVIGILGTPYNIVEKSPFWWNKVTYTRQGFIDVLQELGHTVLIIPADKPENAKNLIHLVDKIVLTGGADISPQFYNEEPSPRLETTNPDRDAFEIAAIEAALAEKKAIFGVCRGIQILNVYFGGTLYQDLSDYPGTVVKHRQAPTPQEFPIHSVTVKQDSLLDFLPENYFVNSFHHQALKELAPCLTAIAHASDGIIEAVENKEKRVLAVQWHPECTWQTEKFDKQLFQFFAEKL</sequence>
<dbReference type="GO" id="GO:0016787">
    <property type="term" value="F:hydrolase activity"/>
    <property type="evidence" value="ECO:0007669"/>
    <property type="project" value="UniProtKB-KW"/>
</dbReference>
<comment type="caution">
    <text evidence="1">The sequence shown here is derived from an EMBL/GenBank/DDBJ whole genome shotgun (WGS) entry which is preliminary data.</text>
</comment>
<dbReference type="InterPro" id="IPR044668">
    <property type="entry name" value="PuuD-like"/>
</dbReference>
<dbReference type="Proteomes" id="UP001595987">
    <property type="component" value="Unassembled WGS sequence"/>
</dbReference>
<dbReference type="PROSITE" id="PS51273">
    <property type="entry name" value="GATASE_TYPE_1"/>
    <property type="match status" value="1"/>
</dbReference>
<keyword evidence="2" id="KW-1185">Reference proteome</keyword>
<keyword evidence="1" id="KW-0378">Hydrolase</keyword>
<dbReference type="EMBL" id="JBHSGD010000004">
    <property type="protein sequence ID" value="MFC4651804.1"/>
    <property type="molecule type" value="Genomic_DNA"/>
</dbReference>
<dbReference type="CDD" id="cd01745">
    <property type="entry name" value="GATase1_2"/>
    <property type="match status" value="1"/>
</dbReference>
<dbReference type="PANTHER" id="PTHR43235:SF1">
    <property type="entry name" value="GLUTAMINE AMIDOTRANSFERASE PB2B2.05-RELATED"/>
    <property type="match status" value="1"/>
</dbReference>
<organism evidence="1 2">
    <name type="scientific">Lactococcus nasutitermitis</name>
    <dbReference type="NCBI Taxonomy" id="1652957"/>
    <lineage>
        <taxon>Bacteria</taxon>
        <taxon>Bacillati</taxon>
        <taxon>Bacillota</taxon>
        <taxon>Bacilli</taxon>
        <taxon>Lactobacillales</taxon>
        <taxon>Streptococcaceae</taxon>
        <taxon>Lactococcus</taxon>
    </lineage>
</organism>
<dbReference type="RefSeq" id="WP_213533965.1">
    <property type="nucleotide sequence ID" value="NZ_BOVQ01000002.1"/>
</dbReference>
<dbReference type="Gene3D" id="3.40.50.880">
    <property type="match status" value="1"/>
</dbReference>
<dbReference type="PANTHER" id="PTHR43235">
    <property type="entry name" value="GLUTAMINE AMIDOTRANSFERASE PB2B2.05-RELATED"/>
    <property type="match status" value="1"/>
</dbReference>
<proteinExistence type="predicted"/>
<evidence type="ECO:0000313" key="2">
    <source>
        <dbReference type="Proteomes" id="UP001595987"/>
    </source>
</evidence>
<protein>
    <submittedName>
        <fullName evidence="1">Gamma-glutamyl-gamma-aminobutyrate hydrolase family protein</fullName>
    </submittedName>
</protein>
<dbReference type="InterPro" id="IPR029062">
    <property type="entry name" value="Class_I_gatase-like"/>
</dbReference>
<name>A0ABV9JCK2_9LACT</name>
<gene>
    <name evidence="1" type="ORF">ACFO26_02700</name>
</gene>
<evidence type="ECO:0000313" key="1">
    <source>
        <dbReference type="EMBL" id="MFC4651804.1"/>
    </source>
</evidence>